<evidence type="ECO:0000313" key="1">
    <source>
        <dbReference type="EMBL" id="QJE97994.1"/>
    </source>
</evidence>
<keyword evidence="2" id="KW-1185">Reference proteome</keyword>
<dbReference type="Pfam" id="PF11185">
    <property type="entry name" value="DUF2971"/>
    <property type="match status" value="1"/>
</dbReference>
<dbReference type="KEGG" id="luo:HHL09_20110"/>
<dbReference type="InterPro" id="IPR021352">
    <property type="entry name" value="DUF2971"/>
</dbReference>
<accession>A0A858RNB0</accession>
<evidence type="ECO:0000313" key="2">
    <source>
        <dbReference type="Proteomes" id="UP000501812"/>
    </source>
</evidence>
<dbReference type="AlphaFoldDB" id="A0A858RNB0"/>
<protein>
    <submittedName>
        <fullName evidence="1">DUF2971 domain-containing protein</fullName>
    </submittedName>
</protein>
<organism evidence="1 2">
    <name type="scientific">Luteolibacter luteus</name>
    <dbReference type="NCBI Taxonomy" id="2728835"/>
    <lineage>
        <taxon>Bacteria</taxon>
        <taxon>Pseudomonadati</taxon>
        <taxon>Verrucomicrobiota</taxon>
        <taxon>Verrucomicrobiia</taxon>
        <taxon>Verrucomicrobiales</taxon>
        <taxon>Verrucomicrobiaceae</taxon>
        <taxon>Luteolibacter</taxon>
    </lineage>
</organism>
<dbReference type="Proteomes" id="UP000501812">
    <property type="component" value="Chromosome"/>
</dbReference>
<proteinExistence type="predicted"/>
<sequence>MILWRYLSTEFAFQALETGQWKLGRIQELNDPLDCWPVVLPAREGKKGTGMDPELLLKCYTEDWGIICYTESIHDPAVWAHYGDCHRGVAFGFDFPEEVAPLKVNYVEKRPFFYADQLMGGHISKEADRRAQLIRDGFLHKAPGWSFEKEHRHFVSFMDPSVEFRRPHYFTSVPKQYLKHIAIGIRSQATNIDFTKFFGLSRPESTPLLRSVGRVRIDQEYNRVLFNLE</sequence>
<reference evidence="1 2" key="1">
    <citation type="submission" date="2020-04" db="EMBL/GenBank/DDBJ databases">
        <title>Luteolibacter sp. G-1-1-1 isolated from soil.</title>
        <authorList>
            <person name="Dahal R.H."/>
        </authorList>
    </citation>
    <scope>NUCLEOTIDE SEQUENCE [LARGE SCALE GENOMIC DNA]</scope>
    <source>
        <strain evidence="1 2">G-1-1-1</strain>
    </source>
</reference>
<gene>
    <name evidence="1" type="ORF">HHL09_20110</name>
</gene>
<dbReference type="RefSeq" id="WP_169456420.1">
    <property type="nucleotide sequence ID" value="NZ_CP051774.1"/>
</dbReference>
<name>A0A858RNB0_9BACT</name>
<dbReference type="EMBL" id="CP051774">
    <property type="protein sequence ID" value="QJE97994.1"/>
    <property type="molecule type" value="Genomic_DNA"/>
</dbReference>